<evidence type="ECO:0000313" key="2">
    <source>
        <dbReference type="Proteomes" id="UP001139516"/>
    </source>
</evidence>
<reference evidence="1" key="1">
    <citation type="submission" date="2022-04" db="EMBL/GenBank/DDBJ databases">
        <title>Roseomonas acroporae sp. nov., isolated from coral Acropora digitifera.</title>
        <authorList>
            <person name="Sun H."/>
        </authorList>
    </citation>
    <scope>NUCLEOTIDE SEQUENCE</scope>
    <source>
        <strain evidence="1">NAR14</strain>
    </source>
</reference>
<sequence length="152" mass="16339">MATRGLQTWPWSGTLTDDLPPAERLLLDVARLWAAARRAGSAPLPALRLPCVAEGVSEAAAPLDRLLQAAIGRVAWPCLLHPRVTDQETMLLLSCALAQRGPAREALAVLLRWLPPDAAMAAHPLAAEAGRLLLRQGVLLRLPARHGGRRPL</sequence>
<dbReference type="Proteomes" id="UP001139516">
    <property type="component" value="Unassembled WGS sequence"/>
</dbReference>
<proteinExistence type="predicted"/>
<name>A0A9X1Y593_9PROT</name>
<organism evidence="1 2">
    <name type="scientific">Roseomonas acroporae</name>
    <dbReference type="NCBI Taxonomy" id="2937791"/>
    <lineage>
        <taxon>Bacteria</taxon>
        <taxon>Pseudomonadati</taxon>
        <taxon>Pseudomonadota</taxon>
        <taxon>Alphaproteobacteria</taxon>
        <taxon>Acetobacterales</taxon>
        <taxon>Roseomonadaceae</taxon>
        <taxon>Roseomonas</taxon>
    </lineage>
</organism>
<comment type="caution">
    <text evidence="1">The sequence shown here is derived from an EMBL/GenBank/DDBJ whole genome shotgun (WGS) entry which is preliminary data.</text>
</comment>
<keyword evidence="2" id="KW-1185">Reference proteome</keyword>
<accession>A0A9X1Y593</accession>
<gene>
    <name evidence="1" type="ORF">M0638_03085</name>
</gene>
<evidence type="ECO:0000313" key="1">
    <source>
        <dbReference type="EMBL" id="MCK8783367.1"/>
    </source>
</evidence>
<dbReference type="RefSeq" id="WP_248665492.1">
    <property type="nucleotide sequence ID" value="NZ_JALPRX010000009.1"/>
</dbReference>
<protein>
    <submittedName>
        <fullName evidence="1">Uncharacterized protein</fullName>
    </submittedName>
</protein>
<dbReference type="EMBL" id="JALPRX010000009">
    <property type="protein sequence ID" value="MCK8783367.1"/>
    <property type="molecule type" value="Genomic_DNA"/>
</dbReference>
<dbReference type="AlphaFoldDB" id="A0A9X1Y593"/>